<evidence type="ECO:0000256" key="2">
    <source>
        <dbReference type="SAM" id="SignalP"/>
    </source>
</evidence>
<feature type="chain" id="PRO_5018180751" evidence="2">
    <location>
        <begin position="21"/>
        <end position="214"/>
    </location>
</feature>
<accession>A0A3G2GRT6</accession>
<reference evidence="3" key="1">
    <citation type="submission" date="2017-12" db="EMBL/GenBank/DDBJ databases">
        <authorList>
            <person name="Song Y."/>
        </authorList>
    </citation>
    <scope>NUCLEOTIDE SEQUENCE</scope>
    <source>
        <tissue evidence="3">Antennae</tissue>
    </source>
</reference>
<evidence type="ECO:0000256" key="1">
    <source>
        <dbReference type="SAM" id="MobiDB-lite"/>
    </source>
</evidence>
<proteinExistence type="evidence at transcript level"/>
<dbReference type="CDD" id="cd23992">
    <property type="entry name" value="PBP_GOBP"/>
    <property type="match status" value="1"/>
</dbReference>
<dbReference type="SUPFAM" id="SSF47565">
    <property type="entry name" value="Insect pheromone/odorant-binding proteins"/>
    <property type="match status" value="1"/>
</dbReference>
<dbReference type="Gene3D" id="1.10.238.20">
    <property type="entry name" value="Pheromone/general odorant binding protein domain"/>
    <property type="match status" value="1"/>
</dbReference>
<organism evidence="3">
    <name type="scientific">Yemma signatus</name>
    <dbReference type="NCBI Taxonomy" id="300820"/>
    <lineage>
        <taxon>Eukaryota</taxon>
        <taxon>Metazoa</taxon>
        <taxon>Ecdysozoa</taxon>
        <taxon>Arthropoda</taxon>
        <taxon>Hexapoda</taxon>
        <taxon>Insecta</taxon>
        <taxon>Pterygota</taxon>
        <taxon>Neoptera</taxon>
        <taxon>Paraneoptera</taxon>
        <taxon>Hemiptera</taxon>
        <taxon>Heteroptera</taxon>
        <taxon>Panheteroptera</taxon>
        <taxon>Pentatomomorpha</taxon>
        <taxon>Lygaeoidea</taxon>
        <taxon>Berytidae</taxon>
        <taxon>Yemma</taxon>
    </lineage>
</organism>
<feature type="region of interest" description="Disordered" evidence="1">
    <location>
        <begin position="153"/>
        <end position="214"/>
    </location>
</feature>
<sequence>MRFALPLALLLAALLAAVNAAAVNNYLKIIEPHIKLCTEKHKTTKVDVLKMLVEQKLPETPEMKCTIDCFLAEKGYYKGGKIVWEEMKSSNKDKYVDKPELVEKADKVADICKEKVNLEGKKECEIGVTLLSCLYPESRKIGLPQPEFVKNDLQKSQPLKSQAPDEKTPAEKTPAEKTPAEKTPAEKTPAEKTPAEKTPAEKTPAEKPVKPVGR</sequence>
<name>A0A3G2GRT6_9HEMI</name>
<dbReference type="AlphaFoldDB" id="A0A3G2GRT6"/>
<dbReference type="GO" id="GO:0005549">
    <property type="term" value="F:odorant binding"/>
    <property type="evidence" value="ECO:0007669"/>
    <property type="project" value="InterPro"/>
</dbReference>
<feature type="compositionally biased region" description="Basic and acidic residues" evidence="1">
    <location>
        <begin position="163"/>
        <end position="214"/>
    </location>
</feature>
<dbReference type="EMBL" id="MG719273">
    <property type="protein sequence ID" value="AYN07357.1"/>
    <property type="molecule type" value="mRNA"/>
</dbReference>
<keyword evidence="2" id="KW-0732">Signal</keyword>
<dbReference type="Pfam" id="PF01395">
    <property type="entry name" value="PBP_GOBP"/>
    <property type="match status" value="1"/>
</dbReference>
<feature type="signal peptide" evidence="2">
    <location>
        <begin position="1"/>
        <end position="20"/>
    </location>
</feature>
<protein>
    <submittedName>
        <fullName evidence="3">Odorant-binding protein 16</fullName>
    </submittedName>
</protein>
<dbReference type="InterPro" id="IPR006170">
    <property type="entry name" value="PBP/GOBP"/>
</dbReference>
<gene>
    <name evidence="3" type="primary">OBP16</name>
</gene>
<evidence type="ECO:0000313" key="3">
    <source>
        <dbReference type="EMBL" id="AYN07357.1"/>
    </source>
</evidence>
<dbReference type="InterPro" id="IPR036728">
    <property type="entry name" value="PBP_GOBP_sf"/>
</dbReference>